<dbReference type="Pfam" id="PF08276">
    <property type="entry name" value="PAN_2"/>
    <property type="match status" value="1"/>
</dbReference>
<dbReference type="Gene3D" id="2.90.10.10">
    <property type="entry name" value="Bulb-type lectin domain"/>
    <property type="match status" value="1"/>
</dbReference>
<keyword evidence="2" id="KW-0325">Glycoprotein</keyword>
<dbReference type="InterPro" id="IPR001480">
    <property type="entry name" value="Bulb-type_lectin_dom"/>
</dbReference>
<evidence type="ECO:0000313" key="6">
    <source>
        <dbReference type="EMBL" id="KAK9266028.1"/>
    </source>
</evidence>
<feature type="domain" description="Bulb-type lectin" evidence="4">
    <location>
        <begin position="31"/>
        <end position="151"/>
    </location>
</feature>
<feature type="region of interest" description="Disordered" evidence="3">
    <location>
        <begin position="490"/>
        <end position="510"/>
    </location>
</feature>
<dbReference type="SUPFAM" id="SSF51110">
    <property type="entry name" value="alpha-D-mannose-specific plant lectins"/>
    <property type="match status" value="1"/>
</dbReference>
<reference evidence="6 7" key="1">
    <citation type="journal article" date="2024" name="Plant J.">
        <title>Genome sequences and population genomics reveal climatic adaptation and genomic divergence between two closely related sweetgum species.</title>
        <authorList>
            <person name="Xu W.Q."/>
            <person name="Ren C.Q."/>
            <person name="Zhang X.Y."/>
            <person name="Comes H.P."/>
            <person name="Liu X.H."/>
            <person name="Li Y.G."/>
            <person name="Kettle C.J."/>
            <person name="Jalonen R."/>
            <person name="Gaisberger H."/>
            <person name="Ma Y.Z."/>
            <person name="Qiu Y.X."/>
        </authorList>
    </citation>
    <scope>NUCLEOTIDE SEQUENCE [LARGE SCALE GENOMIC DNA]</scope>
    <source>
        <strain evidence="6">Hangzhou</strain>
    </source>
</reference>
<dbReference type="InterPro" id="IPR003609">
    <property type="entry name" value="Pan_app"/>
</dbReference>
<feature type="compositionally biased region" description="Acidic residues" evidence="3">
    <location>
        <begin position="463"/>
        <end position="476"/>
    </location>
</feature>
<evidence type="ECO:0000256" key="2">
    <source>
        <dbReference type="ARBA" id="ARBA00023180"/>
    </source>
</evidence>
<gene>
    <name evidence="6" type="ORF">L1049_027261</name>
</gene>
<comment type="caution">
    <text evidence="6">The sequence shown here is derived from an EMBL/GenBank/DDBJ whole genome shotgun (WGS) entry which is preliminary data.</text>
</comment>
<dbReference type="PROSITE" id="PS50948">
    <property type="entry name" value="PAN"/>
    <property type="match status" value="1"/>
</dbReference>
<sequence length="510" mass="57167">MATMRSVNSCLVILPCLVLSWFICVGISLAVDTLRAGEVMTYRKSLESSNQLFRLRFLSVNNNRYLVIQYMPYTGMKVVWVGNPQNPLNDSSGVLNMTQDGNLLITDRNGISITLFSEQPAKSSNTSATLLDSGNLILRAGERIVWQSFDYPLDTITPGMKLGLFDLKTGRPRNRFLTSCVSPQVPSPGAFTLGVDPNITNQQIVIWRRGVPYWHSGSWNGYNFSYLPDLKLHDTSNKFNFSYVSNENESYFMFTVSDNSVFGWIEMDSIGRITQFVSTGGGSLLLLLDCDDDKVERRSKGCVPPEPSGCRDGDVFPRTSGVMSEWKYLRNSSMGLSDCKEICVRNCSCNAYASAWADGTGCKFSQGQKIGFPDWEGDGEIFYIRNNTIVESKRNNTVVGKEDAAVDNCGCTSGFPDNSCCSFHIVLSTREVLQLWRSKIPVFSSVSYPIMRRWKCGRRSSDDNDDVGDGNDEEENGSCRLGLDYLRLEREKQREMNRGKQSGEEEMRGK</sequence>
<protein>
    <submittedName>
        <fullName evidence="6">Uncharacterized protein</fullName>
    </submittedName>
</protein>
<dbReference type="Proteomes" id="UP001415857">
    <property type="component" value="Unassembled WGS sequence"/>
</dbReference>
<dbReference type="PANTHER" id="PTHR32444">
    <property type="entry name" value="BULB-TYPE LECTIN DOMAIN-CONTAINING PROTEIN"/>
    <property type="match status" value="1"/>
</dbReference>
<evidence type="ECO:0000313" key="7">
    <source>
        <dbReference type="Proteomes" id="UP001415857"/>
    </source>
</evidence>
<dbReference type="EMBL" id="JBBPBK010000254">
    <property type="protein sequence ID" value="KAK9266028.1"/>
    <property type="molecule type" value="Genomic_DNA"/>
</dbReference>
<proteinExistence type="predicted"/>
<evidence type="ECO:0000259" key="4">
    <source>
        <dbReference type="PROSITE" id="PS50927"/>
    </source>
</evidence>
<accession>A0AAP0N361</accession>
<organism evidence="6 7">
    <name type="scientific">Liquidambar formosana</name>
    <name type="common">Formosan gum</name>
    <dbReference type="NCBI Taxonomy" id="63359"/>
    <lineage>
        <taxon>Eukaryota</taxon>
        <taxon>Viridiplantae</taxon>
        <taxon>Streptophyta</taxon>
        <taxon>Embryophyta</taxon>
        <taxon>Tracheophyta</taxon>
        <taxon>Spermatophyta</taxon>
        <taxon>Magnoliopsida</taxon>
        <taxon>eudicotyledons</taxon>
        <taxon>Gunneridae</taxon>
        <taxon>Pentapetalae</taxon>
        <taxon>Saxifragales</taxon>
        <taxon>Altingiaceae</taxon>
        <taxon>Liquidambar</taxon>
    </lineage>
</organism>
<evidence type="ECO:0000259" key="5">
    <source>
        <dbReference type="PROSITE" id="PS50948"/>
    </source>
</evidence>
<dbReference type="PANTHER" id="PTHR32444:SF128">
    <property type="entry name" value="CURCULIN-LIKE (MANNOSE-BINDING) LECTIN FAMILY PROTEIN"/>
    <property type="match status" value="1"/>
</dbReference>
<dbReference type="PROSITE" id="PS50927">
    <property type="entry name" value="BULB_LECTIN"/>
    <property type="match status" value="1"/>
</dbReference>
<keyword evidence="7" id="KW-1185">Reference proteome</keyword>
<dbReference type="InterPro" id="IPR036426">
    <property type="entry name" value="Bulb-type_lectin_dom_sf"/>
</dbReference>
<name>A0AAP0N361_LIQFO</name>
<dbReference type="Pfam" id="PF01453">
    <property type="entry name" value="B_lectin"/>
    <property type="match status" value="1"/>
</dbReference>
<feature type="domain" description="Apple" evidence="5">
    <location>
        <begin position="310"/>
        <end position="388"/>
    </location>
</feature>
<dbReference type="SMART" id="SM00108">
    <property type="entry name" value="B_lectin"/>
    <property type="match status" value="1"/>
</dbReference>
<dbReference type="AlphaFoldDB" id="A0AAP0N361"/>
<feature type="region of interest" description="Disordered" evidence="3">
    <location>
        <begin position="458"/>
        <end position="478"/>
    </location>
</feature>
<evidence type="ECO:0000256" key="1">
    <source>
        <dbReference type="ARBA" id="ARBA00022729"/>
    </source>
</evidence>
<evidence type="ECO:0000256" key="3">
    <source>
        <dbReference type="SAM" id="MobiDB-lite"/>
    </source>
</evidence>
<keyword evidence="1" id="KW-0732">Signal</keyword>
<dbReference type="CDD" id="cd00028">
    <property type="entry name" value="B_lectin"/>
    <property type="match status" value="1"/>
</dbReference>